<keyword evidence="2" id="KW-1185">Reference proteome</keyword>
<proteinExistence type="predicted"/>
<sequence>MPDEPKRPLSELQPGQVVQATITSHQPWGITANLIAYESVGASLDVIRRGSEPGVKALAQDLPPLGATIDLVIGELRSWHHEPWVWVDLTCP</sequence>
<name>A0A0D7CIN3_9ACTN</name>
<protein>
    <recommendedName>
        <fullName evidence="3">S1 motif domain-containing protein</fullName>
    </recommendedName>
</protein>
<accession>A0A0D7CIN3</accession>
<evidence type="ECO:0000313" key="2">
    <source>
        <dbReference type="Proteomes" id="UP000032458"/>
    </source>
</evidence>
<comment type="caution">
    <text evidence="1">The sequence shown here is derived from an EMBL/GenBank/DDBJ whole genome shotgun (WGS) entry which is preliminary data.</text>
</comment>
<dbReference type="PATRIC" id="fig|1240678.4.peg.5430"/>
<dbReference type="EMBL" id="JRKI01000032">
    <property type="protein sequence ID" value="KIZ15695.1"/>
    <property type="molecule type" value="Genomic_DNA"/>
</dbReference>
<evidence type="ECO:0008006" key="3">
    <source>
        <dbReference type="Google" id="ProtNLM"/>
    </source>
</evidence>
<reference evidence="1 2" key="1">
    <citation type="submission" date="2014-09" db="EMBL/GenBank/DDBJ databases">
        <title>Draft genome sequence of Streptomyces natalensis ATCC 27448, producer of the antifungal pimaricin.</title>
        <authorList>
            <person name="Mendes M.V."/>
            <person name="Beites T."/>
            <person name="Pires S."/>
            <person name="Santos C.L."/>
            <person name="Moradas-Ferreira P."/>
        </authorList>
    </citation>
    <scope>NUCLEOTIDE SEQUENCE [LARGE SCALE GENOMIC DNA]</scope>
    <source>
        <strain evidence="1 2">ATCC 27448</strain>
    </source>
</reference>
<evidence type="ECO:0000313" key="1">
    <source>
        <dbReference type="EMBL" id="KIZ15695.1"/>
    </source>
</evidence>
<gene>
    <name evidence="1" type="ORF">SNA_25520</name>
</gene>
<dbReference type="AlphaFoldDB" id="A0A0D7CIN3"/>
<dbReference type="Proteomes" id="UP000032458">
    <property type="component" value="Unassembled WGS sequence"/>
</dbReference>
<organism evidence="1 2">
    <name type="scientific">Streptomyces natalensis ATCC 27448</name>
    <dbReference type="NCBI Taxonomy" id="1240678"/>
    <lineage>
        <taxon>Bacteria</taxon>
        <taxon>Bacillati</taxon>
        <taxon>Actinomycetota</taxon>
        <taxon>Actinomycetes</taxon>
        <taxon>Kitasatosporales</taxon>
        <taxon>Streptomycetaceae</taxon>
        <taxon>Streptomyces</taxon>
    </lineage>
</organism>